<organism evidence="4 5">
    <name type="scientific">Hesseltinella vesiculosa</name>
    <dbReference type="NCBI Taxonomy" id="101127"/>
    <lineage>
        <taxon>Eukaryota</taxon>
        <taxon>Fungi</taxon>
        <taxon>Fungi incertae sedis</taxon>
        <taxon>Mucoromycota</taxon>
        <taxon>Mucoromycotina</taxon>
        <taxon>Mucoromycetes</taxon>
        <taxon>Mucorales</taxon>
        <taxon>Cunninghamellaceae</taxon>
        <taxon>Hesseltinella</taxon>
    </lineage>
</organism>
<keyword evidence="1 2" id="KW-0694">RNA-binding</keyword>
<dbReference type="AlphaFoldDB" id="A0A1X2G3B2"/>
<reference evidence="4 5" key="1">
    <citation type="submission" date="2016-07" db="EMBL/GenBank/DDBJ databases">
        <title>Pervasive Adenine N6-methylation of Active Genes in Fungi.</title>
        <authorList>
            <consortium name="DOE Joint Genome Institute"/>
            <person name="Mondo S.J."/>
            <person name="Dannebaum R.O."/>
            <person name="Kuo R.C."/>
            <person name="Labutti K."/>
            <person name="Haridas S."/>
            <person name="Kuo A."/>
            <person name="Salamov A."/>
            <person name="Ahrendt S.R."/>
            <person name="Lipzen A."/>
            <person name="Sullivan W."/>
            <person name="Andreopoulos W.B."/>
            <person name="Clum A."/>
            <person name="Lindquist E."/>
            <person name="Daum C."/>
            <person name="Ramamoorthy G.K."/>
            <person name="Gryganskyi A."/>
            <person name="Culley D."/>
            <person name="Magnuson J.K."/>
            <person name="James T.Y."/>
            <person name="O'Malley M.A."/>
            <person name="Stajich J.E."/>
            <person name="Spatafora J.W."/>
            <person name="Visel A."/>
            <person name="Grigoriev I.V."/>
        </authorList>
    </citation>
    <scope>NUCLEOTIDE SEQUENCE [LARGE SCALE GENOMIC DNA]</scope>
    <source>
        <strain evidence="4 5">NRRL 3301</strain>
    </source>
</reference>
<dbReference type="GO" id="GO:0003723">
    <property type="term" value="F:RNA binding"/>
    <property type="evidence" value="ECO:0007669"/>
    <property type="project" value="UniProtKB-UniRule"/>
</dbReference>
<dbReference type="InterPro" id="IPR035979">
    <property type="entry name" value="RBD_domain_sf"/>
</dbReference>
<sequence>MLSESELEQYFRPFGAIIQVRIPGGKGCAFVQYAKHEAARQAIESMDGYQIGHSRIRLAWGRTQLTKTSSSATGYSTSKYRK</sequence>
<dbReference type="InterPro" id="IPR000504">
    <property type="entry name" value="RRM_dom"/>
</dbReference>
<dbReference type="STRING" id="101127.A0A1X2G3B2"/>
<dbReference type="Pfam" id="PF00076">
    <property type="entry name" value="RRM_1"/>
    <property type="match status" value="1"/>
</dbReference>
<dbReference type="PANTHER" id="PTHR10352">
    <property type="entry name" value="EUKARYOTIC TRANSLATION INITIATION FACTOR 3 SUBUNIT G"/>
    <property type="match status" value="1"/>
</dbReference>
<dbReference type="Proteomes" id="UP000242146">
    <property type="component" value="Unassembled WGS sequence"/>
</dbReference>
<dbReference type="PROSITE" id="PS50102">
    <property type="entry name" value="RRM"/>
    <property type="match status" value="1"/>
</dbReference>
<protein>
    <recommendedName>
        <fullName evidence="3">RRM domain-containing protein</fullName>
    </recommendedName>
</protein>
<evidence type="ECO:0000313" key="5">
    <source>
        <dbReference type="Proteomes" id="UP000242146"/>
    </source>
</evidence>
<feature type="domain" description="RRM" evidence="3">
    <location>
        <begin position="1"/>
        <end position="63"/>
    </location>
</feature>
<gene>
    <name evidence="4" type="ORF">DM01DRAFT_1340721</name>
</gene>
<dbReference type="SUPFAM" id="SSF54928">
    <property type="entry name" value="RNA-binding domain, RBD"/>
    <property type="match status" value="1"/>
</dbReference>
<proteinExistence type="predicted"/>
<comment type="caution">
    <text evidence="4">The sequence shown here is derived from an EMBL/GenBank/DDBJ whole genome shotgun (WGS) entry which is preliminary data.</text>
</comment>
<name>A0A1X2G3B2_9FUNG</name>
<dbReference type="SMART" id="SM00360">
    <property type="entry name" value="RRM"/>
    <property type="match status" value="1"/>
</dbReference>
<evidence type="ECO:0000259" key="3">
    <source>
        <dbReference type="PROSITE" id="PS50102"/>
    </source>
</evidence>
<evidence type="ECO:0000256" key="2">
    <source>
        <dbReference type="PROSITE-ProRule" id="PRU00176"/>
    </source>
</evidence>
<keyword evidence="5" id="KW-1185">Reference proteome</keyword>
<dbReference type="OrthoDB" id="446113at2759"/>
<dbReference type="Gene3D" id="3.30.70.330">
    <property type="match status" value="1"/>
</dbReference>
<evidence type="ECO:0000313" key="4">
    <source>
        <dbReference type="EMBL" id="ORX43571.1"/>
    </source>
</evidence>
<dbReference type="EMBL" id="MCGT01000054">
    <property type="protein sequence ID" value="ORX43571.1"/>
    <property type="molecule type" value="Genomic_DNA"/>
</dbReference>
<accession>A0A1X2G3B2</accession>
<dbReference type="InterPro" id="IPR012677">
    <property type="entry name" value="Nucleotide-bd_a/b_plait_sf"/>
</dbReference>
<evidence type="ECO:0000256" key="1">
    <source>
        <dbReference type="ARBA" id="ARBA00022884"/>
    </source>
</evidence>